<evidence type="ECO:0000313" key="7">
    <source>
        <dbReference type="EMBL" id="HED30234.1"/>
    </source>
</evidence>
<dbReference type="InterPro" id="IPR009614">
    <property type="entry name" value="YoeB_toxin"/>
</dbReference>
<evidence type="ECO:0000256" key="4">
    <source>
        <dbReference type="ARBA" id="ARBA00022759"/>
    </source>
</evidence>
<name>A0A831WUE5_PROAE</name>
<gene>
    <name evidence="7" type="ORF">ENN50_00775</name>
</gene>
<accession>A0A831WUE5</accession>
<dbReference type="Proteomes" id="UP000886335">
    <property type="component" value="Unassembled WGS sequence"/>
</dbReference>
<keyword evidence="5" id="KW-0378">Hydrolase</keyword>
<evidence type="ECO:0000256" key="5">
    <source>
        <dbReference type="ARBA" id="ARBA00022801"/>
    </source>
</evidence>
<keyword evidence="4" id="KW-0255">Endonuclease</keyword>
<sequence length="93" mass="10945">MGRYTVSVTRRADKDLRYRFQSGDKPVQRKINRIFRELQEHPATGTGKPEQLKGDLSGYWSRKLNKKDRIVYRIDDSVVTVYILSVRGHYNDT</sequence>
<dbReference type="EMBL" id="DSBW01000016">
    <property type="protein sequence ID" value="HED30234.1"/>
    <property type="molecule type" value="Genomic_DNA"/>
</dbReference>
<dbReference type="PANTHER" id="PTHR38039:SF1">
    <property type="entry name" value="TOXIN YOEB"/>
    <property type="match status" value="1"/>
</dbReference>
<dbReference type="AlphaFoldDB" id="A0A831WUE5"/>
<dbReference type="PANTHER" id="PTHR38039">
    <property type="entry name" value="TOXIN YOEB"/>
    <property type="match status" value="1"/>
</dbReference>
<dbReference type="GO" id="GO:0006401">
    <property type="term" value="P:RNA catabolic process"/>
    <property type="evidence" value="ECO:0007669"/>
    <property type="project" value="InterPro"/>
</dbReference>
<dbReference type="InterPro" id="IPR035093">
    <property type="entry name" value="RelE/ParE_toxin_dom_sf"/>
</dbReference>
<proteinExistence type="inferred from homology"/>
<keyword evidence="2" id="KW-1277">Toxin-antitoxin system</keyword>
<reference evidence="7" key="1">
    <citation type="journal article" date="2020" name="mSystems">
        <title>Genome- and Community-Level Interaction Insights into Carbon Utilization and Element Cycling Functions of Hydrothermarchaeota in Hydrothermal Sediment.</title>
        <authorList>
            <person name="Zhou Z."/>
            <person name="Liu Y."/>
            <person name="Xu W."/>
            <person name="Pan J."/>
            <person name="Luo Z.H."/>
            <person name="Li M."/>
        </authorList>
    </citation>
    <scope>NUCLEOTIDE SEQUENCE [LARGE SCALE GENOMIC DNA]</scope>
    <source>
        <strain evidence="7">SpSt-1181</strain>
    </source>
</reference>
<dbReference type="GO" id="GO:0016787">
    <property type="term" value="F:hydrolase activity"/>
    <property type="evidence" value="ECO:0007669"/>
    <property type="project" value="UniProtKB-KW"/>
</dbReference>
<dbReference type="GO" id="GO:0004519">
    <property type="term" value="F:endonuclease activity"/>
    <property type="evidence" value="ECO:0007669"/>
    <property type="project" value="UniProtKB-KW"/>
</dbReference>
<organism evidence="7">
    <name type="scientific">Prosthecochloris aestuarii</name>
    <dbReference type="NCBI Taxonomy" id="1102"/>
    <lineage>
        <taxon>Bacteria</taxon>
        <taxon>Pseudomonadati</taxon>
        <taxon>Chlorobiota</taxon>
        <taxon>Chlorobiia</taxon>
        <taxon>Chlorobiales</taxon>
        <taxon>Chlorobiaceae</taxon>
        <taxon>Prosthecochloris</taxon>
    </lineage>
</organism>
<evidence type="ECO:0000256" key="1">
    <source>
        <dbReference type="ARBA" id="ARBA00008172"/>
    </source>
</evidence>
<dbReference type="NCBIfam" id="TIGR02116">
    <property type="entry name" value="toxin_Txe_YoeB"/>
    <property type="match status" value="1"/>
</dbReference>
<dbReference type="Pfam" id="PF06769">
    <property type="entry name" value="YoeB_toxin"/>
    <property type="match status" value="1"/>
</dbReference>
<evidence type="ECO:0000256" key="3">
    <source>
        <dbReference type="ARBA" id="ARBA00022722"/>
    </source>
</evidence>
<dbReference type="Gene3D" id="3.30.2310.20">
    <property type="entry name" value="RelE-like"/>
    <property type="match status" value="1"/>
</dbReference>
<dbReference type="GO" id="GO:0045892">
    <property type="term" value="P:negative regulation of DNA-templated transcription"/>
    <property type="evidence" value="ECO:0007669"/>
    <property type="project" value="TreeGrafter"/>
</dbReference>
<dbReference type="SUPFAM" id="SSF143011">
    <property type="entry name" value="RelE-like"/>
    <property type="match status" value="1"/>
</dbReference>
<comment type="similarity">
    <text evidence="1">Belongs to the YoeB family.</text>
</comment>
<evidence type="ECO:0000256" key="2">
    <source>
        <dbReference type="ARBA" id="ARBA00022649"/>
    </source>
</evidence>
<evidence type="ECO:0000256" key="6">
    <source>
        <dbReference type="ARBA" id="ARBA00030388"/>
    </source>
</evidence>
<protein>
    <recommendedName>
        <fullName evidence="6">Putative mRNA interferase YoeB</fullName>
    </recommendedName>
</protein>
<keyword evidence="3" id="KW-0540">Nuclease</keyword>
<comment type="caution">
    <text evidence="7">The sequence shown here is derived from an EMBL/GenBank/DDBJ whole genome shotgun (WGS) entry which is preliminary data.</text>
</comment>